<dbReference type="Proteomes" id="UP000834106">
    <property type="component" value="Chromosome 13"/>
</dbReference>
<feature type="domain" description="GRAM" evidence="2">
    <location>
        <begin position="117"/>
        <end position="195"/>
    </location>
</feature>
<evidence type="ECO:0000313" key="3">
    <source>
        <dbReference type="EMBL" id="CAI9774725.1"/>
    </source>
</evidence>
<comment type="similarity">
    <text evidence="1">Belongs to the GEM family.</text>
</comment>
<dbReference type="PANTHER" id="PTHR31969">
    <property type="entry name" value="GEM-LIKE PROTEIN 2"/>
    <property type="match status" value="1"/>
</dbReference>
<dbReference type="InterPro" id="IPR011993">
    <property type="entry name" value="PH-like_dom_sf"/>
</dbReference>
<dbReference type="EMBL" id="OU503048">
    <property type="protein sequence ID" value="CAI9774725.1"/>
    <property type="molecule type" value="Genomic_DNA"/>
</dbReference>
<name>A0AAD1ZS80_9LAMI</name>
<accession>A0AAD1ZS80</accession>
<dbReference type="Gene3D" id="2.30.29.30">
    <property type="entry name" value="Pleckstrin-homology domain (PH domain)/Phosphotyrosine-binding domain (PTB)"/>
    <property type="match status" value="2"/>
</dbReference>
<proteinExistence type="inferred from homology"/>
<feature type="domain" description="GRAM" evidence="2">
    <location>
        <begin position="310"/>
        <end position="388"/>
    </location>
</feature>
<reference evidence="3" key="1">
    <citation type="submission" date="2023-05" db="EMBL/GenBank/DDBJ databases">
        <authorList>
            <person name="Huff M."/>
        </authorList>
    </citation>
    <scope>NUCLEOTIDE SEQUENCE</scope>
</reference>
<evidence type="ECO:0000313" key="4">
    <source>
        <dbReference type="Proteomes" id="UP000834106"/>
    </source>
</evidence>
<dbReference type="InterPro" id="IPR037848">
    <property type="entry name" value="GEM-like"/>
</dbReference>
<gene>
    <name evidence="3" type="ORF">FPE_LOCUS22155</name>
</gene>
<dbReference type="SMART" id="SM00568">
    <property type="entry name" value="GRAM"/>
    <property type="match status" value="2"/>
</dbReference>
<organism evidence="3 4">
    <name type="scientific">Fraxinus pennsylvanica</name>
    <dbReference type="NCBI Taxonomy" id="56036"/>
    <lineage>
        <taxon>Eukaryota</taxon>
        <taxon>Viridiplantae</taxon>
        <taxon>Streptophyta</taxon>
        <taxon>Embryophyta</taxon>
        <taxon>Tracheophyta</taxon>
        <taxon>Spermatophyta</taxon>
        <taxon>Magnoliopsida</taxon>
        <taxon>eudicotyledons</taxon>
        <taxon>Gunneridae</taxon>
        <taxon>Pentapetalae</taxon>
        <taxon>asterids</taxon>
        <taxon>lamiids</taxon>
        <taxon>Lamiales</taxon>
        <taxon>Oleaceae</taxon>
        <taxon>Oleeae</taxon>
        <taxon>Fraxinus</taxon>
    </lineage>
</organism>
<dbReference type="Pfam" id="PF02893">
    <property type="entry name" value="GRAM"/>
    <property type="match status" value="2"/>
</dbReference>
<dbReference type="InterPro" id="IPR004182">
    <property type="entry name" value="GRAM"/>
</dbReference>
<sequence length="541" mass="60718">MEPRSQKSIFMKKLHPKYATGIPTNSGVYSMDRPPKGLLLDPATQYSVTPPPSHEYFKIRKSRANSVILRMNKFGEWMDNFAQGIGEHVKLGPKLTETLKGKLRLGARILQVGGLDKIFKQNFSVSNGEKLLKASQCYLSTTAGPIAGLQFISTDKVAFCSERSIKLSSPTGKQLKIHYKVTIPLAKIKRTNESENAEKPRQKKSTFVNKLDKKYAIGIPINSMDRSPRGLLTDPASQFSVMPSPSHQYFNIRHSKAHLAILRMKKLGEWMDNFTQGIREHVKLGPKFTETVKGKLRLGARILHVGGVEKVFKKIFNVSHGEKLLKASQCYLSTTTGPIAGLLFISTDKIAFCSERSIKLSSTSGKLLKIHYKVVIPLGKIKRVDESENAKKPKQKYVQIVTEDNFEFWFMGFLNHQKAFKYLQQATTQDPSLKFKIQQLLFSGFLYIKSEEALLDPRKLLVSDSSLMSSNISLLTSEARRYPKGLLSDSASQYSVAPSPSNGFFKIRKSRTNSGILGMNKFGEWMDNFAQGIREHGNALA</sequence>
<keyword evidence="4" id="KW-1185">Reference proteome</keyword>
<evidence type="ECO:0000256" key="1">
    <source>
        <dbReference type="ARBA" id="ARBA00009414"/>
    </source>
</evidence>
<dbReference type="AlphaFoldDB" id="A0AAD1ZS80"/>
<protein>
    <recommendedName>
        <fullName evidence="2">GRAM domain-containing protein</fullName>
    </recommendedName>
</protein>
<evidence type="ECO:0000259" key="2">
    <source>
        <dbReference type="SMART" id="SM00568"/>
    </source>
</evidence>